<reference evidence="5" key="1">
    <citation type="submission" date="2020-07" db="EMBL/GenBank/DDBJ databases">
        <title>Huge and variable diversity of episymbiotic CPR bacteria and DPANN archaea in groundwater ecosystems.</title>
        <authorList>
            <person name="He C.Y."/>
            <person name="Keren R."/>
            <person name="Whittaker M."/>
            <person name="Farag I.F."/>
            <person name="Doudna J."/>
            <person name="Cate J.H.D."/>
            <person name="Banfield J.F."/>
        </authorList>
    </citation>
    <scope>NUCLEOTIDE SEQUENCE</scope>
    <source>
        <strain evidence="5">NC_groundwater_1664_Pr3_B-0.1um_52_9</strain>
    </source>
</reference>
<evidence type="ECO:0000256" key="3">
    <source>
        <dbReference type="PROSITE-ProRule" id="PRU00023"/>
    </source>
</evidence>
<keyword evidence="1" id="KW-0677">Repeat</keyword>
<dbReference type="InterPro" id="IPR002110">
    <property type="entry name" value="Ankyrin_rpt"/>
</dbReference>
<keyword evidence="4" id="KW-0812">Transmembrane</keyword>
<feature type="repeat" description="ANK" evidence="3">
    <location>
        <begin position="389"/>
        <end position="421"/>
    </location>
</feature>
<evidence type="ECO:0000313" key="6">
    <source>
        <dbReference type="Proteomes" id="UP000807825"/>
    </source>
</evidence>
<sequence>MHGLNKAGIRSHIVISTIVMVSFFFIAMDSFAWEGALVNAAEKGNLHEVKQLLASEKVDPNQLVDALAIAANKGHVEIMKLLLDVGADPNRACTQFKEEHTTFTPTDNGVNISREFKGKKPLNMALEHPKAVSMLLKHGAIPDPDAWSEATYLKYFDSAELILDQWMETPEGRADINAALSRSAIKGDTKQVRQILTSDAGKNISEADWNMALTAAVSRGYVEIVKEIIRSGSNPDETKSGIFKFTPPEPENLLNEAVTEGHVDVARVLLGTFESLSSYAETLFNSAVDEGRADVLRVLLDAGIDPNKMGVPGGCALMDACRKGRIDIVKLLLDKGASANDGSALAAAAGGSYMPGNGGGHLDIIKLLVERGADVNTESGDCLDPSNDYSVTAIQVAAREGHLEVVRYLLEKGADPKAEMKNYANPEAGGDNAVTSAAWKGHTEILKMFLEKGVDINRATSSGTTALMAALSGGEMETVKFLLNRGADVNAADKEGDTPLFYALRKSSAELVKLLVEKGADPNVKNGEGLTVQDVADSENLTEIAAILRANQPKKTPKRKTK</sequence>
<dbReference type="Proteomes" id="UP000807825">
    <property type="component" value="Unassembled WGS sequence"/>
</dbReference>
<name>A0A9D6Z5C5_9BACT</name>
<feature type="repeat" description="ANK" evidence="3">
    <location>
        <begin position="429"/>
        <end position="461"/>
    </location>
</feature>
<dbReference type="PRINTS" id="PR01415">
    <property type="entry name" value="ANKYRIN"/>
</dbReference>
<organism evidence="5 6">
    <name type="scientific">Desulfomonile tiedjei</name>
    <dbReference type="NCBI Taxonomy" id="2358"/>
    <lineage>
        <taxon>Bacteria</taxon>
        <taxon>Pseudomonadati</taxon>
        <taxon>Thermodesulfobacteriota</taxon>
        <taxon>Desulfomonilia</taxon>
        <taxon>Desulfomonilales</taxon>
        <taxon>Desulfomonilaceae</taxon>
        <taxon>Desulfomonile</taxon>
    </lineage>
</organism>
<keyword evidence="2 3" id="KW-0040">ANK repeat</keyword>
<feature type="repeat" description="ANK" evidence="3">
    <location>
        <begin position="312"/>
        <end position="344"/>
    </location>
</feature>
<accession>A0A9D6Z5C5</accession>
<dbReference type="PROSITE" id="PS50088">
    <property type="entry name" value="ANK_REPEAT"/>
    <property type="match status" value="7"/>
</dbReference>
<dbReference type="Gene3D" id="1.25.40.20">
    <property type="entry name" value="Ankyrin repeat-containing domain"/>
    <property type="match status" value="2"/>
</dbReference>
<feature type="repeat" description="ANK" evidence="3">
    <location>
        <begin position="360"/>
        <end position="380"/>
    </location>
</feature>
<feature type="repeat" description="ANK" evidence="3">
    <location>
        <begin position="62"/>
        <end position="94"/>
    </location>
</feature>
<dbReference type="PANTHER" id="PTHR24198">
    <property type="entry name" value="ANKYRIN REPEAT AND PROTEIN KINASE DOMAIN-CONTAINING PROTEIN"/>
    <property type="match status" value="1"/>
</dbReference>
<feature type="transmembrane region" description="Helical" evidence="4">
    <location>
        <begin position="12"/>
        <end position="33"/>
    </location>
</feature>
<dbReference type="PANTHER" id="PTHR24198:SF165">
    <property type="entry name" value="ANKYRIN REPEAT-CONTAINING PROTEIN-RELATED"/>
    <property type="match status" value="1"/>
</dbReference>
<comment type="caution">
    <text evidence="5">The sequence shown here is derived from an EMBL/GenBank/DDBJ whole genome shotgun (WGS) entry which is preliminary data.</text>
</comment>
<dbReference type="AlphaFoldDB" id="A0A9D6Z5C5"/>
<dbReference type="SMART" id="SM00248">
    <property type="entry name" value="ANK"/>
    <property type="match status" value="11"/>
</dbReference>
<gene>
    <name evidence="5" type="ORF">HY912_20190</name>
</gene>
<feature type="repeat" description="ANK" evidence="3">
    <location>
        <begin position="495"/>
        <end position="527"/>
    </location>
</feature>
<evidence type="ECO:0000256" key="4">
    <source>
        <dbReference type="SAM" id="Phobius"/>
    </source>
</evidence>
<evidence type="ECO:0000256" key="1">
    <source>
        <dbReference type="ARBA" id="ARBA00022737"/>
    </source>
</evidence>
<dbReference type="SUPFAM" id="SSF48403">
    <property type="entry name" value="Ankyrin repeat"/>
    <property type="match status" value="2"/>
</dbReference>
<feature type="repeat" description="ANK" evidence="3">
    <location>
        <begin position="462"/>
        <end position="494"/>
    </location>
</feature>
<evidence type="ECO:0000313" key="5">
    <source>
        <dbReference type="EMBL" id="MBI5251820.1"/>
    </source>
</evidence>
<dbReference type="EMBL" id="JACRDE010000527">
    <property type="protein sequence ID" value="MBI5251820.1"/>
    <property type="molecule type" value="Genomic_DNA"/>
</dbReference>
<keyword evidence="4" id="KW-1133">Transmembrane helix</keyword>
<dbReference type="Pfam" id="PF12796">
    <property type="entry name" value="Ank_2"/>
    <property type="match status" value="4"/>
</dbReference>
<keyword evidence="4" id="KW-0472">Membrane</keyword>
<evidence type="ECO:0000256" key="2">
    <source>
        <dbReference type="ARBA" id="ARBA00023043"/>
    </source>
</evidence>
<dbReference type="PROSITE" id="PS50297">
    <property type="entry name" value="ANK_REP_REGION"/>
    <property type="match status" value="6"/>
</dbReference>
<protein>
    <submittedName>
        <fullName evidence="5">Ankyrin repeat domain-containing protein</fullName>
    </submittedName>
</protein>
<proteinExistence type="predicted"/>
<dbReference type="InterPro" id="IPR036770">
    <property type="entry name" value="Ankyrin_rpt-contain_sf"/>
</dbReference>
<dbReference type="GO" id="GO:0005737">
    <property type="term" value="C:cytoplasm"/>
    <property type="evidence" value="ECO:0007669"/>
    <property type="project" value="TreeGrafter"/>
</dbReference>